<keyword evidence="3" id="KW-1185">Reference proteome</keyword>
<evidence type="ECO:0000313" key="3">
    <source>
        <dbReference type="Proteomes" id="UP000189513"/>
    </source>
</evidence>
<gene>
    <name evidence="2" type="ORF">BON22_3378</name>
</gene>
<accession>A0A1V2L417</accession>
<comment type="caution">
    <text evidence="2">The sequence shown here is derived from an EMBL/GenBank/DDBJ whole genome shotgun (WGS) entry which is preliminary data.</text>
</comment>
<dbReference type="AlphaFoldDB" id="A0A1V2L417"/>
<protein>
    <submittedName>
        <fullName evidence="2">Uncharacterized protein</fullName>
    </submittedName>
</protein>
<dbReference type="Proteomes" id="UP000189513">
    <property type="component" value="Unassembled WGS sequence"/>
</dbReference>
<dbReference type="EMBL" id="MPUK01000006">
    <property type="protein sequence ID" value="ONH66554.1"/>
    <property type="molecule type" value="Genomic_DNA"/>
</dbReference>
<name>A0A1V2L417_CYBFA</name>
<sequence length="100" mass="11873">MNDDEEDPNLKNDAGDDTDIPGLDDTPDSIPDQRKKYTQRMMLERLRYSLNVIVLKTWRGQSQLWNKFWLILILVVPRCVDLGMRLLRDWLGYQFCPMDL</sequence>
<reference evidence="3" key="1">
    <citation type="journal article" date="2017" name="Genome Announc.">
        <title>Genome sequences of Cyberlindnera fabianii 65, Pichia kudriavzevii 129, and Saccharomyces cerevisiae 131 isolated from fermented masau fruits in Zimbabwe.</title>
        <authorList>
            <person name="van Rijswijck I.M.H."/>
            <person name="Derks M.F.L."/>
            <person name="Abee T."/>
            <person name="de Ridder D."/>
            <person name="Smid E.J."/>
        </authorList>
    </citation>
    <scope>NUCLEOTIDE SEQUENCE [LARGE SCALE GENOMIC DNA]</scope>
    <source>
        <strain evidence="3">65</strain>
    </source>
</reference>
<evidence type="ECO:0000313" key="2">
    <source>
        <dbReference type="EMBL" id="ONH66554.1"/>
    </source>
</evidence>
<dbReference type="VEuPathDB" id="FungiDB:BON22_3378"/>
<evidence type="ECO:0000256" key="1">
    <source>
        <dbReference type="SAM" id="MobiDB-lite"/>
    </source>
</evidence>
<proteinExistence type="predicted"/>
<organism evidence="2 3">
    <name type="scientific">Cyberlindnera fabianii</name>
    <name type="common">Yeast</name>
    <name type="synonym">Hansenula fabianii</name>
    <dbReference type="NCBI Taxonomy" id="36022"/>
    <lineage>
        <taxon>Eukaryota</taxon>
        <taxon>Fungi</taxon>
        <taxon>Dikarya</taxon>
        <taxon>Ascomycota</taxon>
        <taxon>Saccharomycotina</taxon>
        <taxon>Saccharomycetes</taxon>
        <taxon>Phaffomycetales</taxon>
        <taxon>Phaffomycetaceae</taxon>
        <taxon>Cyberlindnera</taxon>
    </lineage>
</organism>
<feature type="region of interest" description="Disordered" evidence="1">
    <location>
        <begin position="1"/>
        <end position="34"/>
    </location>
</feature>